<reference evidence="1" key="1">
    <citation type="submission" date="2021-02" db="EMBL/GenBank/DDBJ databases">
        <authorList>
            <person name="Nowell W R."/>
        </authorList>
    </citation>
    <scope>NUCLEOTIDE SEQUENCE</scope>
</reference>
<organism evidence="1 3">
    <name type="scientific">Rotaria socialis</name>
    <dbReference type="NCBI Taxonomy" id="392032"/>
    <lineage>
        <taxon>Eukaryota</taxon>
        <taxon>Metazoa</taxon>
        <taxon>Spiralia</taxon>
        <taxon>Gnathifera</taxon>
        <taxon>Rotifera</taxon>
        <taxon>Eurotatoria</taxon>
        <taxon>Bdelloidea</taxon>
        <taxon>Philodinida</taxon>
        <taxon>Philodinidae</taxon>
        <taxon>Rotaria</taxon>
    </lineage>
</organism>
<dbReference type="EMBL" id="CAJOBO010003663">
    <property type="protein sequence ID" value="CAF4499830.1"/>
    <property type="molecule type" value="Genomic_DNA"/>
</dbReference>
<evidence type="ECO:0000313" key="1">
    <source>
        <dbReference type="EMBL" id="CAF3181044.1"/>
    </source>
</evidence>
<evidence type="ECO:0000313" key="3">
    <source>
        <dbReference type="Proteomes" id="UP000663833"/>
    </source>
</evidence>
<proteinExistence type="predicted"/>
<accession>A0A817Q2Q9</accession>
<gene>
    <name evidence="2" type="ORF">HFQ381_LOCUS27687</name>
    <name evidence="1" type="ORF">LUA448_LOCUS966</name>
</gene>
<dbReference type="EMBL" id="CAJNYD010000020">
    <property type="protein sequence ID" value="CAF3181044.1"/>
    <property type="molecule type" value="Genomic_DNA"/>
</dbReference>
<sequence>MISISRRVITTLTLFIILLLLIITVCRIPLKHNSRKFLITVVDYRRNPISNMSVRITAAEYHDQESYTNKLGQAMFYLENDLSNMDYLYLTVDDINEKFLLVNEQLTIRLKNINQDTGEPYDEEMFKFN</sequence>
<dbReference type="AlphaFoldDB" id="A0A817Q2Q9"/>
<dbReference type="Proteomes" id="UP000663833">
    <property type="component" value="Unassembled WGS sequence"/>
</dbReference>
<evidence type="ECO:0000313" key="2">
    <source>
        <dbReference type="EMBL" id="CAF4499830.1"/>
    </source>
</evidence>
<name>A0A817Q2Q9_9BILA</name>
<comment type="caution">
    <text evidence="1">The sequence shown here is derived from an EMBL/GenBank/DDBJ whole genome shotgun (WGS) entry which is preliminary data.</text>
</comment>
<dbReference type="Proteomes" id="UP000663851">
    <property type="component" value="Unassembled WGS sequence"/>
</dbReference>
<protein>
    <submittedName>
        <fullName evidence="1">Uncharacterized protein</fullName>
    </submittedName>
</protein>